<protein>
    <submittedName>
        <fullName evidence="2">Uncharacterized protein</fullName>
    </submittedName>
</protein>
<reference evidence="2 3" key="1">
    <citation type="submission" date="2022-05" db="EMBL/GenBank/DDBJ databases">
        <authorList>
            <consortium name="Genoscope - CEA"/>
            <person name="William W."/>
        </authorList>
    </citation>
    <scope>NUCLEOTIDE SEQUENCE [LARGE SCALE GENOMIC DNA]</scope>
</reference>
<sequence>MDLKIDACEVRPLDEDEMNAQLKKLDELNMKSEGDNCLHPREELESVVMEGEAAGVVAMSLSLDGEEIENAASMFESSCESKAGRRPEASEGTGLEGRGSSVTSFDDRCRCFLMCCLDFGQIIVMLCGMNVDKETVTRWNNYKDEQRGSATSNLPQNYQLIFSEKGCMKLALKAEVRSVRVKAGEPLWPS</sequence>
<keyword evidence="3" id="KW-1185">Reference proteome</keyword>
<organism evidence="2 3">
    <name type="scientific">Porites lobata</name>
    <dbReference type="NCBI Taxonomy" id="104759"/>
    <lineage>
        <taxon>Eukaryota</taxon>
        <taxon>Metazoa</taxon>
        <taxon>Cnidaria</taxon>
        <taxon>Anthozoa</taxon>
        <taxon>Hexacorallia</taxon>
        <taxon>Scleractinia</taxon>
        <taxon>Fungiina</taxon>
        <taxon>Poritidae</taxon>
        <taxon>Porites</taxon>
    </lineage>
</organism>
<name>A0ABN8PYP9_9CNID</name>
<gene>
    <name evidence="2" type="ORF">PLOB_00048597</name>
</gene>
<proteinExistence type="predicted"/>
<evidence type="ECO:0000313" key="3">
    <source>
        <dbReference type="Proteomes" id="UP001159405"/>
    </source>
</evidence>
<feature type="non-terminal residue" evidence="2">
    <location>
        <position position="190"/>
    </location>
</feature>
<feature type="region of interest" description="Disordered" evidence="1">
    <location>
        <begin position="79"/>
        <end position="102"/>
    </location>
</feature>
<evidence type="ECO:0000256" key="1">
    <source>
        <dbReference type="SAM" id="MobiDB-lite"/>
    </source>
</evidence>
<evidence type="ECO:0000313" key="2">
    <source>
        <dbReference type="EMBL" id="CAH3151448.1"/>
    </source>
</evidence>
<dbReference type="EMBL" id="CALNXK010000091">
    <property type="protein sequence ID" value="CAH3151448.1"/>
    <property type="molecule type" value="Genomic_DNA"/>
</dbReference>
<dbReference type="Proteomes" id="UP001159405">
    <property type="component" value="Unassembled WGS sequence"/>
</dbReference>
<comment type="caution">
    <text evidence="2">The sequence shown here is derived from an EMBL/GenBank/DDBJ whole genome shotgun (WGS) entry which is preliminary data.</text>
</comment>
<accession>A0ABN8PYP9</accession>